<evidence type="ECO:0000313" key="2">
    <source>
        <dbReference type="Proteomes" id="UP001372526"/>
    </source>
</evidence>
<evidence type="ECO:0000313" key="1">
    <source>
        <dbReference type="EMBL" id="MEI4802494.1"/>
    </source>
</evidence>
<sequence>MEQHSLVLCGKRHLEWKKEEFYLTSEFYEKELRIVGSSDGLDYKRHANWFLQYVKHTRFISQLFEHEITHRELIHCFQELSEEKIKPIKVLVKYGD</sequence>
<reference evidence="1 2" key="1">
    <citation type="submission" date="2024-01" db="EMBL/GenBank/DDBJ databases">
        <title>Seven novel Bacillus-like species.</title>
        <authorList>
            <person name="Liu G."/>
        </authorList>
    </citation>
    <scope>NUCLEOTIDE SEQUENCE [LARGE SCALE GENOMIC DNA]</scope>
    <source>
        <strain evidence="1 2">FJAT-51639</strain>
    </source>
</reference>
<proteinExistence type="predicted"/>
<organism evidence="1 2">
    <name type="scientific">Bacillus bruguierae</name>
    <dbReference type="NCBI Taxonomy" id="3127667"/>
    <lineage>
        <taxon>Bacteria</taxon>
        <taxon>Bacillati</taxon>
        <taxon>Bacillota</taxon>
        <taxon>Bacilli</taxon>
        <taxon>Bacillales</taxon>
        <taxon>Bacillaceae</taxon>
        <taxon>Bacillus</taxon>
    </lineage>
</organism>
<dbReference type="RefSeq" id="WP_336473023.1">
    <property type="nucleotide sequence ID" value="NZ_JBAWSX010000008.1"/>
</dbReference>
<gene>
    <name evidence="1" type="ORF">WAZ07_14435</name>
</gene>
<evidence type="ECO:0008006" key="3">
    <source>
        <dbReference type="Google" id="ProtNLM"/>
    </source>
</evidence>
<dbReference type="EMBL" id="JBAWSX010000008">
    <property type="protein sequence ID" value="MEI4802494.1"/>
    <property type="molecule type" value="Genomic_DNA"/>
</dbReference>
<name>A0ABU8FIH9_9BACI</name>
<comment type="caution">
    <text evidence="1">The sequence shown here is derived from an EMBL/GenBank/DDBJ whole genome shotgun (WGS) entry which is preliminary data.</text>
</comment>
<dbReference type="Proteomes" id="UP001372526">
    <property type="component" value="Unassembled WGS sequence"/>
</dbReference>
<accession>A0ABU8FIH9</accession>
<protein>
    <recommendedName>
        <fullName evidence="3">Alcohol dehydrogenase</fullName>
    </recommendedName>
</protein>
<keyword evidence="2" id="KW-1185">Reference proteome</keyword>